<feature type="transmembrane region" description="Helical" evidence="1">
    <location>
        <begin position="113"/>
        <end position="131"/>
    </location>
</feature>
<keyword evidence="1" id="KW-0812">Transmembrane</keyword>
<feature type="transmembrane region" description="Helical" evidence="1">
    <location>
        <begin position="45"/>
        <end position="65"/>
    </location>
</feature>
<keyword evidence="1" id="KW-1133">Transmembrane helix</keyword>
<dbReference type="KEGG" id="cmh:VO01_00315"/>
<accession>A0A0D5CDW9</accession>
<evidence type="ECO:0000313" key="3">
    <source>
        <dbReference type="Proteomes" id="UP000032604"/>
    </source>
</evidence>
<dbReference type="Proteomes" id="UP000032604">
    <property type="component" value="Chromosome"/>
</dbReference>
<feature type="transmembrane region" description="Helical" evidence="1">
    <location>
        <begin position="6"/>
        <end position="25"/>
    </location>
</feature>
<proteinExistence type="predicted"/>
<name>A0A0D5CDW9_9MICO</name>
<dbReference type="EMBL" id="CP011043">
    <property type="protein sequence ID" value="AJW77808.1"/>
    <property type="molecule type" value="Genomic_DNA"/>
</dbReference>
<dbReference type="OrthoDB" id="5056816at2"/>
<feature type="transmembrane region" description="Helical" evidence="1">
    <location>
        <begin position="85"/>
        <end position="106"/>
    </location>
</feature>
<dbReference type="PATRIC" id="fig|33014.5.peg.64"/>
<gene>
    <name evidence="2" type="ORF">VO01_00315</name>
</gene>
<protein>
    <submittedName>
        <fullName evidence="2">Uncharacterized protein</fullName>
    </submittedName>
</protein>
<dbReference type="HOGENOM" id="CLU_719054_0_0_11"/>
<dbReference type="RefSeq" id="WP_045526048.1">
    <property type="nucleotide sequence ID" value="NZ_CP011043.1"/>
</dbReference>
<sequence>MLQQSAFALGLAYAMLGVLCFLCLVRLRSILASRFTDAAGFRAAFPSWAASAFGLSAIISLGLVFPLEDIDALVGGDNNANLLQSILTVCSFWFFREAVVEVVFAGRRRVSRWLLLGSLMAFSLPFFFFIRDRGPTSSSFMSTHAGQWTNVVYNVVYMAVIAWIVVDMIWMLRQQRRGAYFVFVTGLAVVLLAAVDEIVYALAAHLMPGGFSDATYQAFYVLFFGGILIVGLGWLWVLIAERDYLGRLRLRACSLGLIWILWRVRGRGARTVGDNVVRQVGAPNKTSAARRVAPGPSRGPRLRVDRYRSWRPPSGSPTPVLRSESQWNAVLGLLGSSAEDVAYRLVVQVRNVVVRHSAPLASAEERLLVRVESRYPGFGPEGPR</sequence>
<dbReference type="AlphaFoldDB" id="A0A0D5CDW9"/>
<keyword evidence="1" id="KW-0472">Membrane</keyword>
<organism evidence="2 3">
    <name type="scientific">Clavibacter michiganensis subsp. insidiosus</name>
    <dbReference type="NCBI Taxonomy" id="33014"/>
    <lineage>
        <taxon>Bacteria</taxon>
        <taxon>Bacillati</taxon>
        <taxon>Actinomycetota</taxon>
        <taxon>Actinomycetes</taxon>
        <taxon>Micrococcales</taxon>
        <taxon>Microbacteriaceae</taxon>
        <taxon>Clavibacter</taxon>
    </lineage>
</organism>
<evidence type="ECO:0000313" key="2">
    <source>
        <dbReference type="EMBL" id="AJW77808.1"/>
    </source>
</evidence>
<reference evidence="2 3" key="1">
    <citation type="journal article" date="2015" name="Genome Announc.">
        <title>Complete Genome Sequence of Clavibacter michiganensis subsp. insidiosus R1-1 Using PacBio Single-Molecule Real-Time Technology.</title>
        <authorList>
            <person name="Lu Y."/>
            <person name="Samac D.A."/>
            <person name="Glazebrook J."/>
            <person name="Ishimaru C.A."/>
        </authorList>
    </citation>
    <scope>NUCLEOTIDE SEQUENCE [LARGE SCALE GENOMIC DNA]</scope>
    <source>
        <strain evidence="2 3">R1-1</strain>
    </source>
</reference>
<feature type="transmembrane region" description="Helical" evidence="1">
    <location>
        <begin position="218"/>
        <end position="239"/>
    </location>
</feature>
<feature type="transmembrane region" description="Helical" evidence="1">
    <location>
        <begin position="179"/>
        <end position="206"/>
    </location>
</feature>
<evidence type="ECO:0000256" key="1">
    <source>
        <dbReference type="SAM" id="Phobius"/>
    </source>
</evidence>
<feature type="transmembrane region" description="Helical" evidence="1">
    <location>
        <begin position="151"/>
        <end position="172"/>
    </location>
</feature>